<evidence type="ECO:0000313" key="3">
    <source>
        <dbReference type="Proteomes" id="UP001528912"/>
    </source>
</evidence>
<evidence type="ECO:0000313" key="2">
    <source>
        <dbReference type="EMBL" id="MDF8265726.1"/>
    </source>
</evidence>
<sequence length="301" mass="31143">MPGWLLLVLAAIAFWSIGQLPWIVTGMRLGISDAWPDVPPRGAPRVALPFNEYAFQPLLVGGVIGGAAAVALSSWAAPSVRWRRTLAATAGLLALLIALGHTLQVVDGELGERREARLLVVALVGFALVSGVVGLLAGAVLARGRHGLAWPVAAALVAGLAGPWLNDLVHRSPALDGSWTDTVARWHPWVGGALLGICLAVWGARPAVRLIGTVAALAVLWVVPAALTALGYVTYYGTRTSPSRQTVREVLDSGRDVFVEALKQTSAPVVGPLILALLLGLVGAVVTGSPSRPTPGVAPTA</sequence>
<gene>
    <name evidence="2" type="ORF">P4R38_15880</name>
</gene>
<feature type="transmembrane region" description="Helical" evidence="1">
    <location>
        <begin position="269"/>
        <end position="286"/>
    </location>
</feature>
<dbReference type="RefSeq" id="WP_277193026.1">
    <property type="nucleotide sequence ID" value="NZ_JAROAV010000038.1"/>
</dbReference>
<dbReference type="EMBL" id="JAROAV010000038">
    <property type="protein sequence ID" value="MDF8265726.1"/>
    <property type="molecule type" value="Genomic_DNA"/>
</dbReference>
<feature type="transmembrane region" description="Helical" evidence="1">
    <location>
        <begin position="85"/>
        <end position="106"/>
    </location>
</feature>
<name>A0ABT6C9Z8_9MICO</name>
<feature type="transmembrane region" description="Helical" evidence="1">
    <location>
        <begin position="186"/>
        <end position="204"/>
    </location>
</feature>
<dbReference type="Proteomes" id="UP001528912">
    <property type="component" value="Unassembled WGS sequence"/>
</dbReference>
<reference evidence="2 3" key="1">
    <citation type="submission" date="2023-03" db="EMBL/GenBank/DDBJ databases">
        <title>YIM 133296 draft genome.</title>
        <authorList>
            <person name="Xiong L."/>
        </authorList>
    </citation>
    <scope>NUCLEOTIDE SEQUENCE [LARGE SCALE GENOMIC DNA]</scope>
    <source>
        <strain evidence="2 3">YIM 133296</strain>
    </source>
</reference>
<feature type="transmembrane region" description="Helical" evidence="1">
    <location>
        <begin position="148"/>
        <end position="166"/>
    </location>
</feature>
<keyword evidence="1" id="KW-0812">Transmembrane</keyword>
<evidence type="ECO:0000256" key="1">
    <source>
        <dbReference type="SAM" id="Phobius"/>
    </source>
</evidence>
<comment type="caution">
    <text evidence="2">The sequence shown here is derived from an EMBL/GenBank/DDBJ whole genome shotgun (WGS) entry which is preliminary data.</text>
</comment>
<feature type="transmembrane region" description="Helical" evidence="1">
    <location>
        <begin position="211"/>
        <end position="235"/>
    </location>
</feature>
<feature type="transmembrane region" description="Helical" evidence="1">
    <location>
        <begin position="118"/>
        <end position="141"/>
    </location>
</feature>
<organism evidence="2 3">
    <name type="scientific">Luteipulveratus flavus</name>
    <dbReference type="NCBI Taxonomy" id="3031728"/>
    <lineage>
        <taxon>Bacteria</taxon>
        <taxon>Bacillati</taxon>
        <taxon>Actinomycetota</taxon>
        <taxon>Actinomycetes</taxon>
        <taxon>Micrococcales</taxon>
        <taxon>Dermacoccaceae</taxon>
        <taxon>Luteipulveratus</taxon>
    </lineage>
</organism>
<keyword evidence="1" id="KW-0472">Membrane</keyword>
<protein>
    <submittedName>
        <fullName evidence="2">Uncharacterized protein</fullName>
    </submittedName>
</protein>
<accession>A0ABT6C9Z8</accession>
<keyword evidence="1" id="KW-1133">Transmembrane helix</keyword>
<proteinExistence type="predicted"/>
<feature type="transmembrane region" description="Helical" evidence="1">
    <location>
        <begin position="58"/>
        <end position="78"/>
    </location>
</feature>
<keyword evidence="3" id="KW-1185">Reference proteome</keyword>